<gene>
    <name evidence="1" type="primary">ORF121068</name>
</gene>
<proteinExistence type="predicted"/>
<protein>
    <submittedName>
        <fullName evidence="1">Uncharacterized protein</fullName>
    </submittedName>
</protein>
<sequence>MEFQGCKSHALTTLREMGFHTDTAQKEQHTQYGKMINYSTSNRGAGPLDTAGFVEEGMRS</sequence>
<organism evidence="1">
    <name type="scientific">Arion vulgaris</name>
    <dbReference type="NCBI Taxonomy" id="1028688"/>
    <lineage>
        <taxon>Eukaryota</taxon>
        <taxon>Metazoa</taxon>
        <taxon>Spiralia</taxon>
        <taxon>Lophotrochozoa</taxon>
        <taxon>Mollusca</taxon>
        <taxon>Gastropoda</taxon>
        <taxon>Heterobranchia</taxon>
        <taxon>Euthyneura</taxon>
        <taxon>Panpulmonata</taxon>
        <taxon>Eupulmonata</taxon>
        <taxon>Stylommatophora</taxon>
        <taxon>Helicina</taxon>
        <taxon>Arionoidea</taxon>
        <taxon>Arionidae</taxon>
        <taxon>Arion</taxon>
    </lineage>
</organism>
<evidence type="ECO:0000313" key="1">
    <source>
        <dbReference type="EMBL" id="CEK80469.1"/>
    </source>
</evidence>
<accession>A0A0B7AHL2</accession>
<reference evidence="1" key="1">
    <citation type="submission" date="2014-12" db="EMBL/GenBank/DDBJ databases">
        <title>Insight into the proteome of Arion vulgaris.</title>
        <authorList>
            <person name="Aradska J."/>
            <person name="Bulat T."/>
            <person name="Smidak R."/>
            <person name="Sarate P."/>
            <person name="Gangsoo J."/>
            <person name="Sialana F."/>
            <person name="Bilban M."/>
            <person name="Lubec G."/>
        </authorList>
    </citation>
    <scope>NUCLEOTIDE SEQUENCE</scope>
    <source>
        <tissue evidence="1">Skin</tissue>
    </source>
</reference>
<dbReference type="EMBL" id="HACG01033604">
    <property type="protein sequence ID" value="CEK80469.1"/>
    <property type="molecule type" value="Transcribed_RNA"/>
</dbReference>
<name>A0A0B7AHL2_9EUPU</name>
<dbReference type="AlphaFoldDB" id="A0A0B7AHL2"/>